<sequence length="530" mass="59867">MRGGGGAWRCGELARRRRSKATRRASKEEEQNGRRRRTKNEGEVRVVPGGSRLSFMIVLSLMQRSSSRGVVVGSLLDIPSLMDVPQVDDVVNIMCEDGVGDTDVVDYGDVVEHYGDVVELTEDDILRKVFRSEDDAYEFYKKLGKFYGFGIRRGDMFKDEEAQIEGFQGCGISTSKTMRYMAGISGGYSLVRFLKKDAYNYVDKRRRARIADGDTNAAIVYLEDFEAEWAQAEADFGLKDAMWWNQVYGKKEMWANAFLCEKFCAGYRTTSRCEGINFVCKNFLESKHSMLDLVQNLELLVREYKNNELLAQFRSIYSVPVMTTSLESLERYAASLYTRAIFGDVKKEIESVTSVNFVGVRRLLTTKVYTVEEYGHPSRNIMVLCDKNMGKLECRCAQKISLYTITLEGIRSLCATLESEFTKGVHATNSNTCGEIRDPIVVRTKGAPKRQKRKASKRKCAKCNKPGHTKRTCREGRPRNGKRPREDELDLDQANEGQRDECANLDVIGSDDQKIGEEEGFGGRSVGCPG</sequence>
<feature type="compositionally biased region" description="Basic residues" evidence="2">
    <location>
        <begin position="15"/>
        <end position="24"/>
    </location>
</feature>
<dbReference type="InterPro" id="IPR001878">
    <property type="entry name" value="Znf_CCHC"/>
</dbReference>
<evidence type="ECO:0000259" key="3">
    <source>
        <dbReference type="PROSITE" id="PS50158"/>
    </source>
</evidence>
<accession>A0A445CFL0</accession>
<dbReference type="InterPro" id="IPR036875">
    <property type="entry name" value="Znf_CCHC_sf"/>
</dbReference>
<feature type="region of interest" description="Disordered" evidence="2">
    <location>
        <begin position="1"/>
        <end position="42"/>
    </location>
</feature>
<name>A0A445CFL0_ARAHY</name>
<dbReference type="GO" id="GO:0008270">
    <property type="term" value="F:zinc ion binding"/>
    <property type="evidence" value="ECO:0007669"/>
    <property type="project" value="UniProtKB-KW"/>
</dbReference>
<keyword evidence="1" id="KW-0863">Zinc-finger</keyword>
<evidence type="ECO:0000256" key="1">
    <source>
        <dbReference type="PROSITE-ProRule" id="PRU00047"/>
    </source>
</evidence>
<evidence type="ECO:0000313" key="4">
    <source>
        <dbReference type="EMBL" id="RYR49707.1"/>
    </source>
</evidence>
<feature type="domain" description="CCHC-type" evidence="3">
    <location>
        <begin position="458"/>
        <end position="475"/>
    </location>
</feature>
<dbReference type="GO" id="GO:0003676">
    <property type="term" value="F:nucleic acid binding"/>
    <property type="evidence" value="ECO:0007669"/>
    <property type="project" value="InterPro"/>
</dbReference>
<dbReference type="Proteomes" id="UP000289738">
    <property type="component" value="Chromosome A07"/>
</dbReference>
<keyword evidence="1" id="KW-0862">Zinc</keyword>
<evidence type="ECO:0000313" key="5">
    <source>
        <dbReference type="Proteomes" id="UP000289738"/>
    </source>
</evidence>
<reference evidence="4 5" key="1">
    <citation type="submission" date="2019-01" db="EMBL/GenBank/DDBJ databases">
        <title>Sequencing of cultivated peanut Arachis hypogaea provides insights into genome evolution and oil improvement.</title>
        <authorList>
            <person name="Chen X."/>
        </authorList>
    </citation>
    <scope>NUCLEOTIDE SEQUENCE [LARGE SCALE GENOMIC DNA]</scope>
    <source>
        <strain evidence="5">cv. Fuhuasheng</strain>
        <tissue evidence="4">Leaves</tissue>
    </source>
</reference>
<dbReference type="PROSITE" id="PS50158">
    <property type="entry name" value="ZF_CCHC"/>
    <property type="match status" value="1"/>
</dbReference>
<feature type="compositionally biased region" description="Basic and acidic residues" evidence="2">
    <location>
        <begin position="472"/>
        <end position="486"/>
    </location>
</feature>
<keyword evidence="5" id="KW-1185">Reference proteome</keyword>
<feature type="compositionally biased region" description="Basic residues" evidence="2">
    <location>
        <begin position="446"/>
        <end position="471"/>
    </location>
</feature>
<dbReference type="PANTHER" id="PTHR47718:SF7">
    <property type="entry name" value="PROTEIN FAR1-RELATED SEQUENCE"/>
    <property type="match status" value="1"/>
</dbReference>
<keyword evidence="1" id="KW-0479">Metal-binding</keyword>
<organism evidence="4 5">
    <name type="scientific">Arachis hypogaea</name>
    <name type="common">Peanut</name>
    <dbReference type="NCBI Taxonomy" id="3818"/>
    <lineage>
        <taxon>Eukaryota</taxon>
        <taxon>Viridiplantae</taxon>
        <taxon>Streptophyta</taxon>
        <taxon>Embryophyta</taxon>
        <taxon>Tracheophyta</taxon>
        <taxon>Spermatophyta</taxon>
        <taxon>Magnoliopsida</taxon>
        <taxon>eudicotyledons</taxon>
        <taxon>Gunneridae</taxon>
        <taxon>Pentapetalae</taxon>
        <taxon>rosids</taxon>
        <taxon>fabids</taxon>
        <taxon>Fabales</taxon>
        <taxon>Fabaceae</taxon>
        <taxon>Papilionoideae</taxon>
        <taxon>50 kb inversion clade</taxon>
        <taxon>dalbergioids sensu lato</taxon>
        <taxon>Dalbergieae</taxon>
        <taxon>Pterocarpus clade</taxon>
        <taxon>Arachis</taxon>
    </lineage>
</organism>
<dbReference type="EMBL" id="SDMP01000007">
    <property type="protein sequence ID" value="RYR49707.1"/>
    <property type="molecule type" value="Genomic_DNA"/>
</dbReference>
<dbReference type="SUPFAM" id="SSF57756">
    <property type="entry name" value="Retrovirus zinc finger-like domains"/>
    <property type="match status" value="1"/>
</dbReference>
<dbReference type="AlphaFoldDB" id="A0A445CFL0"/>
<gene>
    <name evidence="4" type="ORF">Ahy_A07g036243</name>
</gene>
<evidence type="ECO:0000256" key="2">
    <source>
        <dbReference type="SAM" id="MobiDB-lite"/>
    </source>
</evidence>
<feature type="compositionally biased region" description="Basic and acidic residues" evidence="2">
    <location>
        <begin position="25"/>
        <end position="42"/>
    </location>
</feature>
<comment type="caution">
    <text evidence="4">The sequence shown here is derived from an EMBL/GenBank/DDBJ whole genome shotgun (WGS) entry which is preliminary data.</text>
</comment>
<dbReference type="PANTHER" id="PTHR47718">
    <property type="entry name" value="OS01G0519700 PROTEIN"/>
    <property type="match status" value="1"/>
</dbReference>
<feature type="region of interest" description="Disordered" evidence="2">
    <location>
        <begin position="446"/>
        <end position="530"/>
    </location>
</feature>
<proteinExistence type="predicted"/>
<protein>
    <recommendedName>
        <fullName evidence="3">CCHC-type domain-containing protein</fullName>
    </recommendedName>
</protein>